<evidence type="ECO:0000256" key="6">
    <source>
        <dbReference type="SAM" id="MobiDB-lite"/>
    </source>
</evidence>
<dbReference type="PANTHER" id="PTHR47424:SF5">
    <property type="entry name" value="ZN(II)2CYS6 TRANSCRIPTION FACTOR (EUROFUNG)"/>
    <property type="match status" value="1"/>
</dbReference>
<protein>
    <recommendedName>
        <fullName evidence="7">Zn(2)-C6 fungal-type domain-containing protein</fullName>
    </recommendedName>
</protein>
<dbReference type="GO" id="GO:0000435">
    <property type="term" value="P:positive regulation of transcription from RNA polymerase II promoter by galactose"/>
    <property type="evidence" value="ECO:0007669"/>
    <property type="project" value="TreeGrafter"/>
</dbReference>
<dbReference type="GO" id="GO:0000981">
    <property type="term" value="F:DNA-binding transcription factor activity, RNA polymerase II-specific"/>
    <property type="evidence" value="ECO:0007669"/>
    <property type="project" value="InterPro"/>
</dbReference>
<proteinExistence type="predicted"/>
<feature type="domain" description="Zn(2)-C6 fungal-type" evidence="7">
    <location>
        <begin position="20"/>
        <end position="51"/>
    </location>
</feature>
<keyword evidence="2" id="KW-0805">Transcription regulation</keyword>
<dbReference type="GO" id="GO:0006351">
    <property type="term" value="P:DNA-templated transcription"/>
    <property type="evidence" value="ECO:0007669"/>
    <property type="project" value="InterPro"/>
</dbReference>
<evidence type="ECO:0000313" key="8">
    <source>
        <dbReference type="EMBL" id="KIW69173.1"/>
    </source>
</evidence>
<dbReference type="PROSITE" id="PS50048">
    <property type="entry name" value="ZN2_CY6_FUNGAL_2"/>
    <property type="match status" value="1"/>
</dbReference>
<dbReference type="CDD" id="cd12148">
    <property type="entry name" value="fungal_TF_MHR"/>
    <property type="match status" value="1"/>
</dbReference>
<dbReference type="AlphaFoldDB" id="A0A0D2FM28"/>
<dbReference type="GO" id="GO:0008270">
    <property type="term" value="F:zinc ion binding"/>
    <property type="evidence" value="ECO:0007669"/>
    <property type="project" value="InterPro"/>
</dbReference>
<dbReference type="InterPro" id="IPR007219">
    <property type="entry name" value="XnlR_reg_dom"/>
</dbReference>
<organism evidence="8 9">
    <name type="scientific">Phialophora macrospora</name>
    <dbReference type="NCBI Taxonomy" id="1851006"/>
    <lineage>
        <taxon>Eukaryota</taxon>
        <taxon>Fungi</taxon>
        <taxon>Dikarya</taxon>
        <taxon>Ascomycota</taxon>
        <taxon>Pezizomycotina</taxon>
        <taxon>Eurotiomycetes</taxon>
        <taxon>Chaetothyriomycetidae</taxon>
        <taxon>Chaetothyriales</taxon>
        <taxon>Herpotrichiellaceae</taxon>
        <taxon>Phialophora</taxon>
    </lineage>
</organism>
<dbReference type="HOGENOM" id="CLU_008599_1_0_1"/>
<evidence type="ECO:0000256" key="5">
    <source>
        <dbReference type="ARBA" id="ARBA00023242"/>
    </source>
</evidence>
<dbReference type="Proteomes" id="UP000054266">
    <property type="component" value="Unassembled WGS sequence"/>
</dbReference>
<dbReference type="PANTHER" id="PTHR47424">
    <property type="entry name" value="REGULATORY PROTEIN GAL4"/>
    <property type="match status" value="1"/>
</dbReference>
<sequence>MSQAPTCPNPALNQRKLNRACVECMRRKIRCDGLLPCKNCQWYCVQDRCAYRQRNKRTNPSWKLVEQLTEAVEARNRILTKLLPFLDFDSIPDLRREDIVQLINSEHDNDQGIPFQEHDPNRRSSTAEGNAADDVEHEWDEAARQHDYTSPIADDVNGLALSQGNGSYLGTSTISIALRSIFALCPNAKQAFLRLSNTLSSSAVGGKEHVAAGISQSPRDTRPCDSSFLDPREQLAIDAYFDQVHPMVPMVDELWFRNEFTTRGRTDDAWVALSGMILALGSIAAGDDRSHTQYYVRVQQVTGYSVFASGNLEMLQALILLGGSYLHYINSPNTAYLIFGAAFRMAIAMALHRDPAAVPSNLRHRSVGVGSTLALGYSFPRVELRRRTWWCLICSDAWSGIMLGRPSMTRWDPLTMDTCMPSDESGQETNIGHPYPMKEVDWTGISLRLSSQFCKISSRIEYRLSQLSRLSAREILAFDSQLLALEESQPNIFSLGTACPAGVRDVRETFYHRFQIARIVMSRPHLLRLAEDAESCLWFTNEDWHVVSICRHAASELINRISASRLRTRISVWHTSWYLFQACMIPLLSISVNDRLPTEAKLEEASITGYREELERAVRAFKDMAPWTRSTDKYGEVVEALYSGTVLTPRNQGTASITQDTTSVFGDLTAVDLGSPFAFDQQTLEMFNTFPDWFDYELVFGVGLEEQ</sequence>
<dbReference type="GO" id="GO:0005634">
    <property type="term" value="C:nucleus"/>
    <property type="evidence" value="ECO:0007669"/>
    <property type="project" value="TreeGrafter"/>
</dbReference>
<name>A0A0D2FM28_9EURO</name>
<dbReference type="Gene3D" id="4.10.240.10">
    <property type="entry name" value="Zn(2)-C6 fungal-type DNA-binding domain"/>
    <property type="match status" value="1"/>
</dbReference>
<evidence type="ECO:0000256" key="4">
    <source>
        <dbReference type="ARBA" id="ARBA00023163"/>
    </source>
</evidence>
<dbReference type="InterPro" id="IPR051127">
    <property type="entry name" value="Fungal_SecMet_Regulators"/>
</dbReference>
<reference evidence="8 9" key="1">
    <citation type="submission" date="2015-01" db="EMBL/GenBank/DDBJ databases">
        <title>The Genome Sequence of Capronia semiimmersa CBS27337.</title>
        <authorList>
            <consortium name="The Broad Institute Genomics Platform"/>
            <person name="Cuomo C."/>
            <person name="de Hoog S."/>
            <person name="Gorbushina A."/>
            <person name="Stielow B."/>
            <person name="Teixiera M."/>
            <person name="Abouelleil A."/>
            <person name="Chapman S.B."/>
            <person name="Priest M."/>
            <person name="Young S.K."/>
            <person name="Wortman J."/>
            <person name="Nusbaum C."/>
            <person name="Birren B."/>
        </authorList>
    </citation>
    <scope>NUCLEOTIDE SEQUENCE [LARGE SCALE GENOMIC DNA]</scope>
    <source>
        <strain evidence="8 9">CBS 27337</strain>
    </source>
</reference>
<dbReference type="SMART" id="SM00066">
    <property type="entry name" value="GAL4"/>
    <property type="match status" value="1"/>
</dbReference>
<dbReference type="GO" id="GO:0000978">
    <property type="term" value="F:RNA polymerase II cis-regulatory region sequence-specific DNA binding"/>
    <property type="evidence" value="ECO:0007669"/>
    <property type="project" value="TreeGrafter"/>
</dbReference>
<dbReference type="EMBL" id="KN846958">
    <property type="protein sequence ID" value="KIW69173.1"/>
    <property type="molecule type" value="Genomic_DNA"/>
</dbReference>
<dbReference type="InterPro" id="IPR036864">
    <property type="entry name" value="Zn2-C6_fun-type_DNA-bd_sf"/>
</dbReference>
<keyword evidence="4" id="KW-0804">Transcription</keyword>
<feature type="region of interest" description="Disordered" evidence="6">
    <location>
        <begin position="109"/>
        <end position="133"/>
    </location>
</feature>
<dbReference type="InterPro" id="IPR001138">
    <property type="entry name" value="Zn2Cys6_DnaBD"/>
</dbReference>
<keyword evidence="9" id="KW-1185">Reference proteome</keyword>
<evidence type="ECO:0000313" key="9">
    <source>
        <dbReference type="Proteomes" id="UP000054266"/>
    </source>
</evidence>
<evidence type="ECO:0000256" key="1">
    <source>
        <dbReference type="ARBA" id="ARBA00022723"/>
    </source>
</evidence>
<dbReference type="Pfam" id="PF00172">
    <property type="entry name" value="Zn_clus"/>
    <property type="match status" value="1"/>
</dbReference>
<keyword evidence="1" id="KW-0479">Metal-binding</keyword>
<dbReference type="SUPFAM" id="SSF57701">
    <property type="entry name" value="Zn2/Cys6 DNA-binding domain"/>
    <property type="match status" value="1"/>
</dbReference>
<gene>
    <name evidence="8" type="ORF">PV04_05066</name>
</gene>
<accession>A0A0D2FM28</accession>
<keyword evidence="5" id="KW-0539">Nucleus</keyword>
<evidence type="ECO:0000256" key="3">
    <source>
        <dbReference type="ARBA" id="ARBA00023125"/>
    </source>
</evidence>
<evidence type="ECO:0000259" key="7">
    <source>
        <dbReference type="PROSITE" id="PS50048"/>
    </source>
</evidence>
<dbReference type="Pfam" id="PF04082">
    <property type="entry name" value="Fungal_trans"/>
    <property type="match status" value="1"/>
</dbReference>
<feature type="compositionally biased region" description="Basic and acidic residues" evidence="6">
    <location>
        <begin position="109"/>
        <end position="122"/>
    </location>
</feature>
<dbReference type="CDD" id="cd00067">
    <property type="entry name" value="GAL4"/>
    <property type="match status" value="1"/>
</dbReference>
<keyword evidence="3" id="KW-0238">DNA-binding</keyword>
<dbReference type="SMART" id="SM00906">
    <property type="entry name" value="Fungal_trans"/>
    <property type="match status" value="1"/>
</dbReference>
<evidence type="ECO:0000256" key="2">
    <source>
        <dbReference type="ARBA" id="ARBA00023015"/>
    </source>
</evidence>